<dbReference type="AlphaFoldDB" id="A0A8T1R984"/>
<evidence type="ECO:0000313" key="1">
    <source>
        <dbReference type="EMBL" id="KAG6663688.1"/>
    </source>
</evidence>
<reference evidence="1" key="1">
    <citation type="submission" date="2020-12" db="EMBL/GenBank/DDBJ databases">
        <title>WGS assembly of Carya illinoinensis cv. Pawnee.</title>
        <authorList>
            <person name="Platts A."/>
            <person name="Shu S."/>
            <person name="Wright S."/>
            <person name="Barry K."/>
            <person name="Edger P."/>
            <person name="Pires J.C."/>
            <person name="Schmutz J."/>
        </authorList>
    </citation>
    <scope>NUCLEOTIDE SEQUENCE</scope>
    <source>
        <tissue evidence="1">Leaf</tissue>
    </source>
</reference>
<comment type="caution">
    <text evidence="1">The sequence shown here is derived from an EMBL/GenBank/DDBJ whole genome shotgun (WGS) entry which is preliminary data.</text>
</comment>
<protein>
    <submittedName>
        <fullName evidence="1">Uncharacterized protein</fullName>
    </submittedName>
</protein>
<proteinExistence type="predicted"/>
<dbReference type="EMBL" id="CM031810">
    <property type="protein sequence ID" value="KAG6663688.1"/>
    <property type="molecule type" value="Genomic_DNA"/>
</dbReference>
<gene>
    <name evidence="1" type="ORF">CIPAW_02G040700</name>
</gene>
<evidence type="ECO:0000313" key="2">
    <source>
        <dbReference type="Proteomes" id="UP000811609"/>
    </source>
</evidence>
<keyword evidence="2" id="KW-1185">Reference proteome</keyword>
<dbReference type="Proteomes" id="UP000811609">
    <property type="component" value="Chromosome 2"/>
</dbReference>
<name>A0A8T1R984_CARIL</name>
<sequence length="103" mass="12193">MFSTIQVDESTLQRQALTSHRIPKSKSKSIGIEFGRLHVLFTPRLCFLHSDGSQKYNTCGFKQKSFTSTRNPKKTVKGRRQIEFKLFCNFLRRREKIERRVKK</sequence>
<organism evidence="1 2">
    <name type="scientific">Carya illinoinensis</name>
    <name type="common">Pecan</name>
    <dbReference type="NCBI Taxonomy" id="32201"/>
    <lineage>
        <taxon>Eukaryota</taxon>
        <taxon>Viridiplantae</taxon>
        <taxon>Streptophyta</taxon>
        <taxon>Embryophyta</taxon>
        <taxon>Tracheophyta</taxon>
        <taxon>Spermatophyta</taxon>
        <taxon>Magnoliopsida</taxon>
        <taxon>eudicotyledons</taxon>
        <taxon>Gunneridae</taxon>
        <taxon>Pentapetalae</taxon>
        <taxon>rosids</taxon>
        <taxon>fabids</taxon>
        <taxon>Fagales</taxon>
        <taxon>Juglandaceae</taxon>
        <taxon>Carya</taxon>
    </lineage>
</organism>
<accession>A0A8T1R984</accession>